<evidence type="ECO:0000313" key="4">
    <source>
        <dbReference type="Proteomes" id="UP000006727"/>
    </source>
</evidence>
<protein>
    <recommendedName>
        <fullName evidence="5">PRKR-interacting protein 1</fullName>
    </recommendedName>
</protein>
<dbReference type="InterPro" id="IPR009548">
    <property type="entry name" value="Prkrip1"/>
</dbReference>
<accession>A0A2K1L896</accession>
<evidence type="ECO:0000313" key="2">
    <source>
        <dbReference type="EMBL" id="PNR62268.1"/>
    </source>
</evidence>
<feature type="compositionally biased region" description="Basic residues" evidence="1">
    <location>
        <begin position="144"/>
        <end position="163"/>
    </location>
</feature>
<dbReference type="STRING" id="3218.A0A2K1L896"/>
<gene>
    <name evidence="3" type="primary">LOC112279106</name>
    <name evidence="2" type="ORF">PHYPA_000692</name>
</gene>
<feature type="region of interest" description="Disordered" evidence="1">
    <location>
        <begin position="81"/>
        <end position="102"/>
    </location>
</feature>
<dbReference type="OMA" id="NEHINAS"/>
<dbReference type="PaxDb" id="3218-PP1S230_78V6.1"/>
<dbReference type="EMBL" id="ABEU02000001">
    <property type="protein sequence ID" value="PNR62268.1"/>
    <property type="molecule type" value="Genomic_DNA"/>
</dbReference>
<dbReference type="GO" id="GO:0005730">
    <property type="term" value="C:nucleolus"/>
    <property type="evidence" value="ECO:0000318"/>
    <property type="project" value="GO_Central"/>
</dbReference>
<dbReference type="AlphaFoldDB" id="A0A2K1L896"/>
<evidence type="ECO:0000256" key="1">
    <source>
        <dbReference type="SAM" id="MobiDB-lite"/>
    </source>
</evidence>
<proteinExistence type="predicted"/>
<dbReference type="GO" id="GO:0003725">
    <property type="term" value="F:double-stranded RNA binding"/>
    <property type="evidence" value="ECO:0000318"/>
    <property type="project" value="GO_Central"/>
</dbReference>
<dbReference type="Proteomes" id="UP000006727">
    <property type="component" value="Chromosome 1"/>
</dbReference>
<dbReference type="PANTHER" id="PTHR13507:SF0">
    <property type="entry name" value="PRKR-INTERACTING PROTEIN 1"/>
    <property type="match status" value="1"/>
</dbReference>
<feature type="compositionally biased region" description="Polar residues" evidence="1">
    <location>
        <begin position="170"/>
        <end position="187"/>
    </location>
</feature>
<dbReference type="Pfam" id="PF06658">
    <property type="entry name" value="DUF1168"/>
    <property type="match status" value="1"/>
</dbReference>
<dbReference type="GO" id="GO:0019901">
    <property type="term" value="F:protein kinase binding"/>
    <property type="evidence" value="ECO:0000318"/>
    <property type="project" value="GO_Central"/>
</dbReference>
<dbReference type="RefSeq" id="XP_024369003.1">
    <property type="nucleotide sequence ID" value="XM_024513235.2"/>
</dbReference>
<dbReference type="PANTHER" id="PTHR13507">
    <property type="entry name" value="PRKR-INTERACTING PROTEIN 1"/>
    <property type="match status" value="1"/>
</dbReference>
<dbReference type="Gramene" id="Pp3c1_15220V3.2">
    <property type="protein sequence ID" value="Pp3c1_15220V3.2"/>
    <property type="gene ID" value="Pp3c1_15220"/>
</dbReference>
<dbReference type="EnsemblPlants" id="Pp3c1_15220V3.1">
    <property type="protein sequence ID" value="Pp3c1_15220V3.1"/>
    <property type="gene ID" value="Pp3c1_15220"/>
</dbReference>
<keyword evidence="4" id="KW-1185">Reference proteome</keyword>
<organism evidence="2">
    <name type="scientific">Physcomitrium patens</name>
    <name type="common">Spreading-leaved earth moss</name>
    <name type="synonym">Physcomitrella patens</name>
    <dbReference type="NCBI Taxonomy" id="3218"/>
    <lineage>
        <taxon>Eukaryota</taxon>
        <taxon>Viridiplantae</taxon>
        <taxon>Streptophyta</taxon>
        <taxon>Embryophyta</taxon>
        <taxon>Bryophyta</taxon>
        <taxon>Bryophytina</taxon>
        <taxon>Bryopsida</taxon>
        <taxon>Funariidae</taxon>
        <taxon>Funariales</taxon>
        <taxon>Funariaceae</taxon>
        <taxon>Physcomitrium</taxon>
    </lineage>
</organism>
<dbReference type="OrthoDB" id="10067079at2759"/>
<dbReference type="EnsemblPlants" id="Pp3c1_15220V3.2">
    <property type="protein sequence ID" value="Pp3c1_15220V3.2"/>
    <property type="gene ID" value="Pp3c1_15220"/>
</dbReference>
<name>A0A2K1L896_PHYPA</name>
<reference evidence="2 4" key="2">
    <citation type="journal article" date="2018" name="Plant J.">
        <title>The Physcomitrella patens chromosome-scale assembly reveals moss genome structure and evolution.</title>
        <authorList>
            <person name="Lang D."/>
            <person name="Ullrich K.K."/>
            <person name="Murat F."/>
            <person name="Fuchs J."/>
            <person name="Jenkins J."/>
            <person name="Haas F.B."/>
            <person name="Piednoel M."/>
            <person name="Gundlach H."/>
            <person name="Van Bel M."/>
            <person name="Meyberg R."/>
            <person name="Vives C."/>
            <person name="Morata J."/>
            <person name="Symeonidi A."/>
            <person name="Hiss M."/>
            <person name="Muchero W."/>
            <person name="Kamisugi Y."/>
            <person name="Saleh O."/>
            <person name="Blanc G."/>
            <person name="Decker E.L."/>
            <person name="van Gessel N."/>
            <person name="Grimwood J."/>
            <person name="Hayes R.D."/>
            <person name="Graham S.W."/>
            <person name="Gunter L.E."/>
            <person name="McDaniel S.F."/>
            <person name="Hoernstein S.N.W."/>
            <person name="Larsson A."/>
            <person name="Li F.W."/>
            <person name="Perroud P.F."/>
            <person name="Phillips J."/>
            <person name="Ranjan P."/>
            <person name="Rokshar D.S."/>
            <person name="Rothfels C.J."/>
            <person name="Schneider L."/>
            <person name="Shu S."/>
            <person name="Stevenson D.W."/>
            <person name="Thummler F."/>
            <person name="Tillich M."/>
            <person name="Villarreal Aguilar J.C."/>
            <person name="Widiez T."/>
            <person name="Wong G.K."/>
            <person name="Wymore A."/>
            <person name="Zhang Y."/>
            <person name="Zimmer A.D."/>
            <person name="Quatrano R.S."/>
            <person name="Mayer K.F.X."/>
            <person name="Goodstein D."/>
            <person name="Casacuberta J.M."/>
            <person name="Vandepoele K."/>
            <person name="Reski R."/>
            <person name="Cuming A.C."/>
            <person name="Tuskan G.A."/>
            <person name="Maumus F."/>
            <person name="Salse J."/>
            <person name="Schmutz J."/>
            <person name="Rensing S.A."/>
        </authorList>
    </citation>
    <scope>NUCLEOTIDE SEQUENCE [LARGE SCALE GENOMIC DNA]</scope>
    <source>
        <strain evidence="3 4">cv. Gransden 2004</strain>
    </source>
</reference>
<dbReference type="GeneID" id="112279106"/>
<sequence>MPRYTTSQTYTDGNTQVVALPEAEGGSAGVGNGLGPLIVTSGAGAGNGAIVEYKGGEGAIKPLDDEDLEVKLRRISEQVPVRVSNTSGSSAGSGSGDFHQYRQMRRREQDRLARMEIDYQQRTAEREFLQRREERLLAAEERTAKKRALRQKKKEKQKLKKSRLGPLPQEGNNGTQPNFQAAVISQSKNDEDKSGRSGDSEEEDLSKEQERLGAPRTQHVSGSTA</sequence>
<evidence type="ECO:0008006" key="5">
    <source>
        <dbReference type="Google" id="ProtNLM"/>
    </source>
</evidence>
<reference evidence="2 4" key="1">
    <citation type="journal article" date="2008" name="Science">
        <title>The Physcomitrella genome reveals evolutionary insights into the conquest of land by plants.</title>
        <authorList>
            <person name="Rensing S."/>
            <person name="Lang D."/>
            <person name="Zimmer A."/>
            <person name="Terry A."/>
            <person name="Salamov A."/>
            <person name="Shapiro H."/>
            <person name="Nishiyama T."/>
            <person name="Perroud P.-F."/>
            <person name="Lindquist E."/>
            <person name="Kamisugi Y."/>
            <person name="Tanahashi T."/>
            <person name="Sakakibara K."/>
            <person name="Fujita T."/>
            <person name="Oishi K."/>
            <person name="Shin-I T."/>
            <person name="Kuroki Y."/>
            <person name="Toyoda A."/>
            <person name="Suzuki Y."/>
            <person name="Hashimoto A."/>
            <person name="Yamaguchi K."/>
            <person name="Sugano A."/>
            <person name="Kohara Y."/>
            <person name="Fujiyama A."/>
            <person name="Anterola A."/>
            <person name="Aoki S."/>
            <person name="Ashton N."/>
            <person name="Barbazuk W.B."/>
            <person name="Barker E."/>
            <person name="Bennetzen J."/>
            <person name="Bezanilla M."/>
            <person name="Blankenship R."/>
            <person name="Cho S.H."/>
            <person name="Dutcher S."/>
            <person name="Estelle M."/>
            <person name="Fawcett J.A."/>
            <person name="Gundlach H."/>
            <person name="Hanada K."/>
            <person name="Heyl A."/>
            <person name="Hicks K.A."/>
            <person name="Hugh J."/>
            <person name="Lohr M."/>
            <person name="Mayer K."/>
            <person name="Melkozernov A."/>
            <person name="Murata T."/>
            <person name="Nelson D."/>
            <person name="Pils B."/>
            <person name="Prigge M."/>
            <person name="Reiss B."/>
            <person name="Renner T."/>
            <person name="Rombauts S."/>
            <person name="Rushton P."/>
            <person name="Sanderfoot A."/>
            <person name="Schween G."/>
            <person name="Shiu S.-H."/>
            <person name="Stueber K."/>
            <person name="Theodoulou F.L."/>
            <person name="Tu H."/>
            <person name="Van de Peer Y."/>
            <person name="Verrier P.J."/>
            <person name="Waters E."/>
            <person name="Wood A."/>
            <person name="Yang L."/>
            <person name="Cove D."/>
            <person name="Cuming A."/>
            <person name="Hasebe M."/>
            <person name="Lucas S."/>
            <person name="Mishler D.B."/>
            <person name="Reski R."/>
            <person name="Grigoriev I."/>
            <person name="Quatrano R.S."/>
            <person name="Boore J.L."/>
        </authorList>
    </citation>
    <scope>NUCLEOTIDE SEQUENCE [LARGE SCALE GENOMIC DNA]</scope>
    <source>
        <strain evidence="3 4">cv. Gransden 2004</strain>
    </source>
</reference>
<dbReference type="Gramene" id="Pp3c1_15220V3.1">
    <property type="protein sequence ID" value="Pp3c1_15220V3.1"/>
    <property type="gene ID" value="Pp3c1_15220"/>
</dbReference>
<feature type="region of interest" description="Disordered" evidence="1">
    <location>
        <begin position="143"/>
        <end position="225"/>
    </location>
</feature>
<evidence type="ECO:0000313" key="3">
    <source>
        <dbReference type="EnsemblPlants" id="Pp3c1_15220V3.1"/>
    </source>
</evidence>
<feature type="compositionally biased region" description="Basic and acidic residues" evidence="1">
    <location>
        <begin position="188"/>
        <end position="199"/>
    </location>
</feature>
<dbReference type="GO" id="GO:0004860">
    <property type="term" value="F:protein kinase inhibitor activity"/>
    <property type="evidence" value="ECO:0000318"/>
    <property type="project" value="GO_Central"/>
</dbReference>
<reference evidence="3" key="3">
    <citation type="submission" date="2020-12" db="UniProtKB">
        <authorList>
            <consortium name="EnsemblPlants"/>
        </authorList>
    </citation>
    <scope>IDENTIFICATION</scope>
</reference>